<keyword evidence="4" id="KW-1185">Reference proteome</keyword>
<evidence type="ECO:0000313" key="4">
    <source>
        <dbReference type="Proteomes" id="UP000030765"/>
    </source>
</evidence>
<dbReference type="AlphaFoldDB" id="A0A084W9I5"/>
<reference evidence="3" key="2">
    <citation type="submission" date="2020-05" db="UniProtKB">
        <authorList>
            <consortium name="EnsemblMetazoa"/>
        </authorList>
    </citation>
    <scope>IDENTIFICATION</scope>
</reference>
<dbReference type="VEuPathDB" id="VectorBase:ASIC014884"/>
<sequence length="106" mass="11487">MDVEMKERIKRPATHAADDPCSSKTVKSRSNSLNTGVELLPPPNGAGLINAGETEPLSLEIEATTAIREPRTVESLSNQRKRSEMSLSARRNPVNQKFLALADSGT</sequence>
<gene>
    <name evidence="2" type="ORF">ZHAS_00014884</name>
</gene>
<feature type="compositionally biased region" description="Polar residues" evidence="1">
    <location>
        <begin position="22"/>
        <end position="35"/>
    </location>
</feature>
<proteinExistence type="predicted"/>
<organism evidence="2">
    <name type="scientific">Anopheles sinensis</name>
    <name type="common">Mosquito</name>
    <dbReference type="NCBI Taxonomy" id="74873"/>
    <lineage>
        <taxon>Eukaryota</taxon>
        <taxon>Metazoa</taxon>
        <taxon>Ecdysozoa</taxon>
        <taxon>Arthropoda</taxon>
        <taxon>Hexapoda</taxon>
        <taxon>Insecta</taxon>
        <taxon>Pterygota</taxon>
        <taxon>Neoptera</taxon>
        <taxon>Endopterygota</taxon>
        <taxon>Diptera</taxon>
        <taxon>Nematocera</taxon>
        <taxon>Culicoidea</taxon>
        <taxon>Culicidae</taxon>
        <taxon>Anophelinae</taxon>
        <taxon>Anopheles</taxon>
    </lineage>
</organism>
<feature type="region of interest" description="Disordered" evidence="1">
    <location>
        <begin position="71"/>
        <end position="91"/>
    </location>
</feature>
<feature type="region of interest" description="Disordered" evidence="1">
    <location>
        <begin position="1"/>
        <end position="51"/>
    </location>
</feature>
<dbReference type="EMBL" id="ATLV01021816">
    <property type="status" value="NOT_ANNOTATED_CDS"/>
    <property type="molecule type" value="Genomic_DNA"/>
</dbReference>
<accession>A0A084W9I5</accession>
<dbReference type="Proteomes" id="UP000030765">
    <property type="component" value="Unassembled WGS sequence"/>
</dbReference>
<name>A0A084W9I5_ANOSI</name>
<reference evidence="2 4" key="1">
    <citation type="journal article" date="2014" name="BMC Genomics">
        <title>Genome sequence of Anopheles sinensis provides insight into genetics basis of mosquito competence for malaria parasites.</title>
        <authorList>
            <person name="Zhou D."/>
            <person name="Zhang D."/>
            <person name="Ding G."/>
            <person name="Shi L."/>
            <person name="Hou Q."/>
            <person name="Ye Y."/>
            <person name="Xu Y."/>
            <person name="Zhou H."/>
            <person name="Xiong C."/>
            <person name="Li S."/>
            <person name="Yu J."/>
            <person name="Hong S."/>
            <person name="Yu X."/>
            <person name="Zou P."/>
            <person name="Chen C."/>
            <person name="Chang X."/>
            <person name="Wang W."/>
            <person name="Lv Y."/>
            <person name="Sun Y."/>
            <person name="Ma L."/>
            <person name="Shen B."/>
            <person name="Zhu C."/>
        </authorList>
    </citation>
    <scope>NUCLEOTIDE SEQUENCE [LARGE SCALE GENOMIC DNA]</scope>
</reference>
<evidence type="ECO:0000256" key="1">
    <source>
        <dbReference type="SAM" id="MobiDB-lite"/>
    </source>
</evidence>
<evidence type="ECO:0000313" key="3">
    <source>
        <dbReference type="EnsemblMetazoa" id="ASIC014884-PA"/>
    </source>
</evidence>
<dbReference type="EnsemblMetazoa" id="ASIC014884-RA">
    <property type="protein sequence ID" value="ASIC014884-PA"/>
    <property type="gene ID" value="ASIC014884"/>
</dbReference>
<dbReference type="EMBL" id="KE525323">
    <property type="protein sequence ID" value="KFB46879.1"/>
    <property type="molecule type" value="Genomic_DNA"/>
</dbReference>
<evidence type="ECO:0000313" key="2">
    <source>
        <dbReference type="EMBL" id="KFB46879.1"/>
    </source>
</evidence>
<protein>
    <submittedName>
        <fullName evidence="2 3">Protein containing planctomycete cytochrome C domain protein</fullName>
    </submittedName>
</protein>